<gene>
    <name evidence="4" type="ORF">Ccrd_005713</name>
</gene>
<dbReference type="InterPro" id="IPR029064">
    <property type="entry name" value="Ribosomal_eL30-like_sf"/>
</dbReference>
<comment type="caution">
    <text evidence="4">The sequence shown here is derived from an EMBL/GenBank/DDBJ whole genome shotgun (WGS) entry which is preliminary data.</text>
</comment>
<dbReference type="PANTHER" id="PTHR43191:SF2">
    <property type="entry name" value="RRNA METHYLTRANSFERASE 3, MITOCHONDRIAL"/>
    <property type="match status" value="1"/>
</dbReference>
<dbReference type="SUPFAM" id="SSF75217">
    <property type="entry name" value="alpha/beta knot"/>
    <property type="match status" value="1"/>
</dbReference>
<reference evidence="4 5" key="1">
    <citation type="journal article" date="2016" name="Sci. Rep.">
        <title>The genome sequence of the outbreeding globe artichoke constructed de novo incorporating a phase-aware low-pass sequencing strategy of F1 progeny.</title>
        <authorList>
            <person name="Scaglione D."/>
            <person name="Reyes-Chin-Wo S."/>
            <person name="Acquadro A."/>
            <person name="Froenicke L."/>
            <person name="Portis E."/>
            <person name="Beitel C."/>
            <person name="Tirone M."/>
            <person name="Mauro R."/>
            <person name="Lo Monaco A."/>
            <person name="Mauromicale G."/>
            <person name="Faccioli P."/>
            <person name="Cattivelli L."/>
            <person name="Rieseberg L."/>
            <person name="Michelmore R."/>
            <person name="Lanteri S."/>
        </authorList>
    </citation>
    <scope>NUCLEOTIDE SEQUENCE [LARGE SCALE GENOMIC DNA]</scope>
    <source>
        <strain evidence="4">2C</strain>
    </source>
</reference>
<dbReference type="EMBL" id="LEKV01004828">
    <property type="protein sequence ID" value="KVH92253.1"/>
    <property type="molecule type" value="Genomic_DNA"/>
</dbReference>
<dbReference type="InterPro" id="IPR051259">
    <property type="entry name" value="rRNA_Methyltransferase"/>
</dbReference>
<keyword evidence="5" id="KW-1185">Reference proteome</keyword>
<protein>
    <submittedName>
        <fullName evidence="4">tRNA/rRNA methyltransferase, SpoU</fullName>
    </submittedName>
</protein>
<feature type="domain" description="tRNA/rRNA methyltransferase SpoU type" evidence="3">
    <location>
        <begin position="93"/>
        <end position="189"/>
    </location>
</feature>
<dbReference type="Gene3D" id="3.40.1280.10">
    <property type="match status" value="1"/>
</dbReference>
<dbReference type="STRING" id="59895.A0A103XK55"/>
<evidence type="ECO:0000256" key="1">
    <source>
        <dbReference type="ARBA" id="ARBA00022603"/>
    </source>
</evidence>
<dbReference type="SUPFAM" id="SSF55315">
    <property type="entry name" value="L30e-like"/>
    <property type="match status" value="1"/>
</dbReference>
<dbReference type="Proteomes" id="UP000243975">
    <property type="component" value="Unassembled WGS sequence"/>
</dbReference>
<dbReference type="GO" id="GO:0006396">
    <property type="term" value="P:RNA processing"/>
    <property type="evidence" value="ECO:0007669"/>
    <property type="project" value="InterPro"/>
</dbReference>
<dbReference type="GO" id="GO:0032259">
    <property type="term" value="P:methylation"/>
    <property type="evidence" value="ECO:0007669"/>
    <property type="project" value="UniProtKB-KW"/>
</dbReference>
<organism evidence="4 5">
    <name type="scientific">Cynara cardunculus var. scolymus</name>
    <name type="common">Globe artichoke</name>
    <name type="synonym">Cynara scolymus</name>
    <dbReference type="NCBI Taxonomy" id="59895"/>
    <lineage>
        <taxon>Eukaryota</taxon>
        <taxon>Viridiplantae</taxon>
        <taxon>Streptophyta</taxon>
        <taxon>Embryophyta</taxon>
        <taxon>Tracheophyta</taxon>
        <taxon>Spermatophyta</taxon>
        <taxon>Magnoliopsida</taxon>
        <taxon>eudicotyledons</taxon>
        <taxon>Gunneridae</taxon>
        <taxon>Pentapetalae</taxon>
        <taxon>asterids</taxon>
        <taxon>campanulids</taxon>
        <taxon>Asterales</taxon>
        <taxon>Asteraceae</taxon>
        <taxon>Carduoideae</taxon>
        <taxon>Cardueae</taxon>
        <taxon>Carduinae</taxon>
        <taxon>Cynara</taxon>
    </lineage>
</organism>
<evidence type="ECO:0000259" key="3">
    <source>
        <dbReference type="Pfam" id="PF00588"/>
    </source>
</evidence>
<accession>A0A103XK55</accession>
<dbReference type="PANTHER" id="PTHR43191">
    <property type="entry name" value="RRNA METHYLTRANSFERASE 3"/>
    <property type="match status" value="1"/>
</dbReference>
<dbReference type="Gramene" id="KVH92253">
    <property type="protein sequence ID" value="KVH92253"/>
    <property type="gene ID" value="Ccrd_005713"/>
</dbReference>
<dbReference type="InterPro" id="IPR001537">
    <property type="entry name" value="SpoU_MeTrfase"/>
</dbReference>
<dbReference type="Pfam" id="PF00588">
    <property type="entry name" value="SpoU_methylase"/>
    <property type="match status" value="1"/>
</dbReference>
<dbReference type="GO" id="GO:0008173">
    <property type="term" value="F:RNA methyltransferase activity"/>
    <property type="evidence" value="ECO:0007669"/>
    <property type="project" value="InterPro"/>
</dbReference>
<sequence>MWLSSSSFPQSSPLFLCKQHLHSSLSLIQPPKSQNGDPKEATPSKILPFHVKSITSTSNPFVKHCVKLRNSSSYRHSHGSVLLVGTTPLRTLDGVFLLPGCCDPFNEKALRASRGAALQLPIVCGQWSHLQSFVDGIQMKIIAGHPGGNDEQKSVSFLSHEFASSLTDTKLCLVLGSEGSGLSEKAKRVSELLRVFMWIDFLCNSNKNISEGVLK</sequence>
<keyword evidence="1 4" id="KW-0489">Methyltransferase</keyword>
<evidence type="ECO:0000313" key="4">
    <source>
        <dbReference type="EMBL" id="KVH92253.1"/>
    </source>
</evidence>
<name>A0A103XK55_CYNCS</name>
<dbReference type="GO" id="GO:0003723">
    <property type="term" value="F:RNA binding"/>
    <property type="evidence" value="ECO:0007669"/>
    <property type="project" value="InterPro"/>
</dbReference>
<evidence type="ECO:0000256" key="2">
    <source>
        <dbReference type="ARBA" id="ARBA00022679"/>
    </source>
</evidence>
<evidence type="ECO:0000313" key="5">
    <source>
        <dbReference type="Proteomes" id="UP000243975"/>
    </source>
</evidence>
<dbReference type="InterPro" id="IPR029028">
    <property type="entry name" value="Alpha/beta_knot_MTases"/>
</dbReference>
<dbReference type="InterPro" id="IPR029026">
    <property type="entry name" value="tRNA_m1G_MTases_N"/>
</dbReference>
<keyword evidence="2" id="KW-0808">Transferase</keyword>
<dbReference type="AlphaFoldDB" id="A0A103XK55"/>
<proteinExistence type="predicted"/>